<keyword evidence="2" id="KW-1185">Reference proteome</keyword>
<evidence type="ECO:0000313" key="2">
    <source>
        <dbReference type="Proteomes" id="UP000298433"/>
    </source>
</evidence>
<sequence>MTTYRNLTSHGVPTRTAASLVGLPRATATRTPRTRAARQVVVPANRLDVLERARILAVVNSARFVDLPPIQIYAQLLDEGIYLASISTMYRMLNENKQVKDRRRLARHPARAIPELIATGPCQVFSWDITKLAGPVKGKYFDA</sequence>
<evidence type="ECO:0000313" key="1">
    <source>
        <dbReference type="EMBL" id="TFC77097.1"/>
    </source>
</evidence>
<reference evidence="1 2" key="1">
    <citation type="submission" date="2019-03" db="EMBL/GenBank/DDBJ databases">
        <title>Genomics of glacier-inhabiting Cryobacterium strains.</title>
        <authorList>
            <person name="Liu Q."/>
            <person name="Xin Y.-H."/>
        </authorList>
    </citation>
    <scope>NUCLEOTIDE SEQUENCE [LARGE SCALE GENOMIC DNA]</scope>
    <source>
        <strain evidence="1 2">TMT2-48-2</strain>
    </source>
</reference>
<gene>
    <name evidence="1" type="ORF">E3T23_13695</name>
</gene>
<accession>A0A4R8XIT6</accession>
<evidence type="ECO:0008006" key="3">
    <source>
        <dbReference type="Google" id="ProtNLM"/>
    </source>
</evidence>
<dbReference type="EMBL" id="SOGN01000062">
    <property type="protein sequence ID" value="TFC77097.1"/>
    <property type="molecule type" value="Genomic_DNA"/>
</dbReference>
<comment type="caution">
    <text evidence="1">The sequence shown here is derived from an EMBL/GenBank/DDBJ whole genome shotgun (WGS) entry which is preliminary data.</text>
</comment>
<name>A0A4R8XIT6_9MICO</name>
<dbReference type="RefSeq" id="WP_134371033.1">
    <property type="nucleotide sequence ID" value="NZ_SOGN01000062.1"/>
</dbReference>
<protein>
    <recommendedName>
        <fullName evidence="3">IS3 family transposase</fullName>
    </recommendedName>
</protein>
<dbReference type="OrthoDB" id="52928at2"/>
<dbReference type="AlphaFoldDB" id="A0A4R8XIT6"/>
<dbReference type="Proteomes" id="UP000298433">
    <property type="component" value="Unassembled WGS sequence"/>
</dbReference>
<proteinExistence type="predicted"/>
<organism evidence="1 2">
    <name type="scientific">Cryobacterium cheniae</name>
    <dbReference type="NCBI Taxonomy" id="1259262"/>
    <lineage>
        <taxon>Bacteria</taxon>
        <taxon>Bacillati</taxon>
        <taxon>Actinomycetota</taxon>
        <taxon>Actinomycetes</taxon>
        <taxon>Micrococcales</taxon>
        <taxon>Microbacteriaceae</taxon>
        <taxon>Cryobacterium</taxon>
    </lineage>
</organism>